<dbReference type="EMBL" id="CXOK01000038">
    <property type="protein sequence ID" value="CTP87349.1"/>
    <property type="molecule type" value="Genomic_DNA"/>
</dbReference>
<feature type="transmembrane region" description="Helical" evidence="1">
    <location>
        <begin position="130"/>
        <end position="152"/>
    </location>
</feature>
<keyword evidence="1" id="KW-1133">Transmembrane helix</keyword>
<evidence type="ECO:0000256" key="1">
    <source>
        <dbReference type="SAM" id="Phobius"/>
    </source>
</evidence>
<name>A0A0K2ZT67_9XANT</name>
<keyword evidence="1" id="KW-0812">Transmembrane</keyword>
<protein>
    <recommendedName>
        <fullName evidence="4">Transmembrane protein</fullName>
    </recommendedName>
</protein>
<evidence type="ECO:0000313" key="2">
    <source>
        <dbReference type="EMBL" id="CTP87349.1"/>
    </source>
</evidence>
<evidence type="ECO:0000313" key="3">
    <source>
        <dbReference type="Proteomes" id="UP000041247"/>
    </source>
</evidence>
<dbReference type="Proteomes" id="UP000041247">
    <property type="component" value="Unassembled WGS sequence"/>
</dbReference>
<feature type="transmembrane region" description="Helical" evidence="1">
    <location>
        <begin position="50"/>
        <end position="72"/>
    </location>
</feature>
<feature type="transmembrane region" description="Helical" evidence="1">
    <location>
        <begin position="93"/>
        <end position="118"/>
    </location>
</feature>
<reference evidence="2 3" key="1">
    <citation type="submission" date="2015-07" db="EMBL/GenBank/DDBJ databases">
        <authorList>
            <person name="Noorani M."/>
        </authorList>
    </citation>
    <scope>NUCLEOTIDE SEQUENCE [LARGE SCALE GENOMIC DNA]</scope>
    <source>
        <strain evidence="2">LMG728</strain>
    </source>
</reference>
<proteinExistence type="predicted"/>
<accession>A0A0K2ZT67</accession>
<keyword evidence="1" id="KW-0472">Membrane</keyword>
<gene>
    <name evidence="2" type="ORF">XTPLMG728_1531</name>
</gene>
<sequence>MHYPPAYQRLHPPSGPAAMILPSLILGPLGLLLLAGGAEAIKSNPPLGLLYCSGGVLLLAFLCFCFALHVRAQQVWAWHLRTGRVPSFRKGGFWKGALLGGGVGLAVGVACVGLGWRFAEHPVYGELATAAFYLAFLWGGVIVVVLALIIGWGRQAWDRTAIPSR</sequence>
<evidence type="ECO:0008006" key="4">
    <source>
        <dbReference type="Google" id="ProtNLM"/>
    </source>
</evidence>
<organism evidence="2 3">
    <name type="scientific">Xanthomonas graminis pv. poae</name>
    <dbReference type="NCBI Taxonomy" id="227946"/>
    <lineage>
        <taxon>Bacteria</taxon>
        <taxon>Pseudomonadati</taxon>
        <taxon>Pseudomonadota</taxon>
        <taxon>Gammaproteobacteria</taxon>
        <taxon>Lysobacterales</taxon>
        <taxon>Lysobacteraceae</taxon>
        <taxon>Xanthomonas</taxon>
        <taxon>Xanthomonas translucens group</taxon>
        <taxon>Xanthomonas graminis</taxon>
    </lineage>
</organism>
<dbReference type="AlphaFoldDB" id="A0A0K2ZT67"/>